<evidence type="ECO:0000256" key="8">
    <source>
        <dbReference type="SAM" id="Phobius"/>
    </source>
</evidence>
<dbReference type="FunFam" id="3.40.309.10:FF:000003">
    <property type="entry name" value="Aldehyde dehydrogenase"/>
    <property type="match status" value="1"/>
</dbReference>
<dbReference type="PANTHER" id="PTHR43570">
    <property type="entry name" value="ALDEHYDE DEHYDROGENASE"/>
    <property type="match status" value="1"/>
</dbReference>
<comment type="caution">
    <text evidence="10">The sequence shown here is derived from an EMBL/GenBank/DDBJ whole genome shotgun (WGS) entry which is preliminary data.</text>
</comment>
<keyword evidence="8" id="KW-0472">Membrane</keyword>
<dbReference type="SUPFAM" id="SSF53720">
    <property type="entry name" value="ALDH-like"/>
    <property type="match status" value="1"/>
</dbReference>
<keyword evidence="8" id="KW-1133">Transmembrane helix</keyword>
<name>A0AA38HXQ2_9CUCU</name>
<evidence type="ECO:0000256" key="4">
    <source>
        <dbReference type="PIRNR" id="PIRNR036492"/>
    </source>
</evidence>
<organism evidence="10 11">
    <name type="scientific">Zophobas morio</name>
    <dbReference type="NCBI Taxonomy" id="2755281"/>
    <lineage>
        <taxon>Eukaryota</taxon>
        <taxon>Metazoa</taxon>
        <taxon>Ecdysozoa</taxon>
        <taxon>Arthropoda</taxon>
        <taxon>Hexapoda</taxon>
        <taxon>Insecta</taxon>
        <taxon>Pterygota</taxon>
        <taxon>Neoptera</taxon>
        <taxon>Endopterygota</taxon>
        <taxon>Coleoptera</taxon>
        <taxon>Polyphaga</taxon>
        <taxon>Cucujiformia</taxon>
        <taxon>Tenebrionidae</taxon>
        <taxon>Zophobas</taxon>
    </lineage>
</organism>
<dbReference type="InterPro" id="IPR029510">
    <property type="entry name" value="Ald_DH_CS_GLU"/>
</dbReference>
<evidence type="ECO:0000256" key="7">
    <source>
        <dbReference type="RuleBase" id="RU003345"/>
    </source>
</evidence>
<protein>
    <recommendedName>
        <fullName evidence="4">Aldehyde dehydrogenase</fullName>
    </recommendedName>
</protein>
<comment type="similarity">
    <text evidence="1 4 7">Belongs to the aldehyde dehydrogenase family.</text>
</comment>
<proteinExistence type="inferred from homology"/>
<evidence type="ECO:0000256" key="5">
    <source>
        <dbReference type="PIRSR" id="PIRSR036492-1"/>
    </source>
</evidence>
<dbReference type="Gene3D" id="3.40.605.10">
    <property type="entry name" value="Aldehyde Dehydrogenase, Chain A, domain 1"/>
    <property type="match status" value="1"/>
</dbReference>
<gene>
    <name evidence="10" type="ORF">Zmor_022435</name>
</gene>
<evidence type="ECO:0000256" key="3">
    <source>
        <dbReference type="ARBA" id="ARBA00023027"/>
    </source>
</evidence>
<feature type="active site" evidence="5 6">
    <location>
        <position position="212"/>
    </location>
</feature>
<feature type="transmembrane region" description="Helical" evidence="8">
    <location>
        <begin position="468"/>
        <end position="489"/>
    </location>
</feature>
<dbReference type="Pfam" id="PF00171">
    <property type="entry name" value="Aldedh"/>
    <property type="match status" value="1"/>
</dbReference>
<dbReference type="AlphaFoldDB" id="A0AA38HXQ2"/>
<dbReference type="InterPro" id="IPR015590">
    <property type="entry name" value="Aldehyde_DH_dom"/>
</dbReference>
<keyword evidence="8" id="KW-0812">Transmembrane</keyword>
<dbReference type="InterPro" id="IPR016161">
    <property type="entry name" value="Ald_DH/histidinol_DH"/>
</dbReference>
<dbReference type="GO" id="GO:0004029">
    <property type="term" value="F:aldehyde dehydrogenase (NAD+) activity"/>
    <property type="evidence" value="ECO:0007669"/>
    <property type="project" value="TreeGrafter"/>
</dbReference>
<evidence type="ECO:0000256" key="6">
    <source>
        <dbReference type="PROSITE-ProRule" id="PRU10007"/>
    </source>
</evidence>
<feature type="domain" description="Aldehyde dehydrogenase" evidence="9">
    <location>
        <begin position="9"/>
        <end position="426"/>
    </location>
</feature>
<dbReference type="PIRSF" id="PIRSF036492">
    <property type="entry name" value="ALDH"/>
    <property type="match status" value="1"/>
</dbReference>
<dbReference type="Proteomes" id="UP001168821">
    <property type="component" value="Unassembled WGS sequence"/>
</dbReference>
<evidence type="ECO:0000259" key="9">
    <source>
        <dbReference type="Pfam" id="PF00171"/>
    </source>
</evidence>
<dbReference type="FunFam" id="3.40.605.10:FF:000004">
    <property type="entry name" value="Aldehyde dehydrogenase"/>
    <property type="match status" value="1"/>
</dbReference>
<dbReference type="EMBL" id="JALNTZ010000007">
    <property type="protein sequence ID" value="KAJ3644726.1"/>
    <property type="molecule type" value="Genomic_DNA"/>
</dbReference>
<accession>A0AA38HXQ2</accession>
<dbReference type="PANTHER" id="PTHR43570:SF16">
    <property type="entry name" value="ALDEHYDE DEHYDROGENASE TYPE III, ISOFORM Q"/>
    <property type="match status" value="1"/>
</dbReference>
<dbReference type="PROSITE" id="PS00687">
    <property type="entry name" value="ALDEHYDE_DEHYDR_GLU"/>
    <property type="match status" value="1"/>
</dbReference>
<evidence type="ECO:0000256" key="2">
    <source>
        <dbReference type="ARBA" id="ARBA00023002"/>
    </source>
</evidence>
<dbReference type="InterPro" id="IPR016162">
    <property type="entry name" value="Ald_DH_N"/>
</dbReference>
<dbReference type="Gene3D" id="3.40.309.10">
    <property type="entry name" value="Aldehyde Dehydrogenase, Chain A, domain 2"/>
    <property type="match status" value="1"/>
</dbReference>
<evidence type="ECO:0000313" key="10">
    <source>
        <dbReference type="EMBL" id="KAJ3644726.1"/>
    </source>
</evidence>
<evidence type="ECO:0000313" key="11">
    <source>
        <dbReference type="Proteomes" id="UP001168821"/>
    </source>
</evidence>
<keyword evidence="3" id="KW-0520">NAD</keyword>
<reference evidence="10" key="1">
    <citation type="journal article" date="2023" name="G3 (Bethesda)">
        <title>Whole genome assemblies of Zophobas morio and Tenebrio molitor.</title>
        <authorList>
            <person name="Kaur S."/>
            <person name="Stinson S.A."/>
            <person name="diCenzo G.C."/>
        </authorList>
    </citation>
    <scope>NUCLEOTIDE SEQUENCE</scope>
    <source>
        <strain evidence="10">QUZm001</strain>
    </source>
</reference>
<evidence type="ECO:0000256" key="1">
    <source>
        <dbReference type="ARBA" id="ARBA00009986"/>
    </source>
</evidence>
<keyword evidence="11" id="KW-1185">Reference proteome</keyword>
<dbReference type="GO" id="GO:0005737">
    <property type="term" value="C:cytoplasm"/>
    <property type="evidence" value="ECO:0007669"/>
    <property type="project" value="TreeGrafter"/>
</dbReference>
<keyword evidence="2 4" id="KW-0560">Oxidoreductase</keyword>
<dbReference type="InterPro" id="IPR016163">
    <property type="entry name" value="Ald_DH_C"/>
</dbReference>
<sequence>MSQHHKNPSKIVAKARENFTKGLTKTLTQRTNFLKSFFKFLKDNEEAIITAIFQDVRKHRQESRLEISMAQSHVRYLIDNLPKWVVCDKPPKRWVDVLDGLYVYSDPYGVVLVMCTWNVPLLTLLPAAGAIAAGNCVVIKPSHNSPNLGHLLDTTLRKYLDPECFPVFLGNTDETKLLLQERFDYIYYTGSTNFGKIVHLAANKFLTPTTLEMGGKNPVYVDPSADLELAATRIMWGKCFNSGQTCIAPDYVLCPKSLQNKFVKYAKAALFRFFKNDPNSCPIVTDQHFKRLVELLRGLTIVAGGHTDPLQNYIEPTIVVDVPSNHPIMQEEIFGPILPIITINNCEKAVEFINGGEKPLALYVFTKDMAVKDYFIDNVTCGGVTINDTLMHLMVEELPFGGVGMSGMGRYKGRDSFDTFSHKKSVLVKNSWRIVEKINELRYPPYSGRKTNIAALLLQYRRGLSLNWVTYVLVFLIGLCAGFLLYYVLDVHLL</sequence>
<dbReference type="GO" id="GO:0006081">
    <property type="term" value="P:aldehyde metabolic process"/>
    <property type="evidence" value="ECO:0007669"/>
    <property type="project" value="InterPro"/>
</dbReference>
<dbReference type="InterPro" id="IPR012394">
    <property type="entry name" value="Aldehyde_DH_NAD(P)"/>
</dbReference>
<feature type="active site" evidence="5">
    <location>
        <position position="246"/>
    </location>
</feature>